<organism evidence="10 11">
    <name type="scientific">Phanerochaete carnosa (strain HHB-10118-sp)</name>
    <name type="common">White-rot fungus</name>
    <name type="synonym">Peniophora carnosa</name>
    <dbReference type="NCBI Taxonomy" id="650164"/>
    <lineage>
        <taxon>Eukaryota</taxon>
        <taxon>Fungi</taxon>
        <taxon>Dikarya</taxon>
        <taxon>Basidiomycota</taxon>
        <taxon>Agaricomycotina</taxon>
        <taxon>Agaricomycetes</taxon>
        <taxon>Polyporales</taxon>
        <taxon>Phanerochaetaceae</taxon>
        <taxon>Phanerochaete</taxon>
    </lineage>
</organism>
<dbReference type="InterPro" id="IPR032805">
    <property type="entry name" value="Wax_synthase_dom"/>
</dbReference>
<dbReference type="HOGENOM" id="CLU_032731_1_1_1"/>
<evidence type="ECO:0000256" key="2">
    <source>
        <dbReference type="ARBA" id="ARBA00005179"/>
    </source>
</evidence>
<name>K5W017_PHACS</name>
<keyword evidence="6 8" id="KW-1133">Transmembrane helix</keyword>
<dbReference type="GO" id="GO:0008374">
    <property type="term" value="F:O-acyltransferase activity"/>
    <property type="evidence" value="ECO:0007669"/>
    <property type="project" value="InterPro"/>
</dbReference>
<keyword evidence="4" id="KW-0808">Transferase</keyword>
<dbReference type="InterPro" id="IPR044851">
    <property type="entry name" value="Wax_synthase"/>
</dbReference>
<feature type="transmembrane region" description="Helical" evidence="8">
    <location>
        <begin position="64"/>
        <end position="84"/>
    </location>
</feature>
<dbReference type="GO" id="GO:0006629">
    <property type="term" value="P:lipid metabolic process"/>
    <property type="evidence" value="ECO:0007669"/>
    <property type="project" value="InterPro"/>
</dbReference>
<comment type="similarity">
    <text evidence="3">Belongs to the wax synthase family.</text>
</comment>
<feature type="domain" description="Wax synthase" evidence="9">
    <location>
        <begin position="225"/>
        <end position="309"/>
    </location>
</feature>
<feature type="transmembrane region" description="Helical" evidence="8">
    <location>
        <begin position="16"/>
        <end position="33"/>
    </location>
</feature>
<dbReference type="GO" id="GO:0016020">
    <property type="term" value="C:membrane"/>
    <property type="evidence" value="ECO:0007669"/>
    <property type="project" value="UniProtKB-SubCell"/>
</dbReference>
<evidence type="ECO:0000256" key="4">
    <source>
        <dbReference type="ARBA" id="ARBA00022679"/>
    </source>
</evidence>
<dbReference type="EMBL" id="JH930471">
    <property type="protein sequence ID" value="EKM57183.1"/>
    <property type="molecule type" value="Genomic_DNA"/>
</dbReference>
<sequence length="407" mass="45785">MDSALAVDRPRQPLPLAYNFVPQLALACIIALRPRFIWRFLAWLSITTILLRAVRFDIGTKSFNYLTGGTFGAMSFHALVLLLLSDPAAQWRHETHSTAVSGMPLLQRVYNCACILVNLRGIGWNQQIEHVPLRPKHSRFCFVISRAFRTLCHVLLADLAQTCIEFNPVFSLPADRFVSLRSQGPLFTMLSVAAYMTRAYCMLNIPYDLFALVSVACRISEPMYWPVVFGQWRDAYTVRRFWGRVWHQQLRRVTSGVGRYAARTLGCAPGTWSSSRVQLFVGFAVSGLSHIPGDTMVDPKWTGCSFWFFPAQAAAITIEDFVVALGKRLGLRDSPWVRLIGYIWTVFWFSYSVPTFIDWAVQAGLGRDKLTERSLSVVRPIADGLSDATGFDIAHRVASQCSVTTAN</sequence>
<gene>
    <name evidence="10" type="ORF">PHACADRAFT_119470</name>
</gene>
<evidence type="ECO:0000256" key="1">
    <source>
        <dbReference type="ARBA" id="ARBA00004141"/>
    </source>
</evidence>
<evidence type="ECO:0000313" key="10">
    <source>
        <dbReference type="EMBL" id="EKM57183.1"/>
    </source>
</evidence>
<evidence type="ECO:0000256" key="8">
    <source>
        <dbReference type="SAM" id="Phobius"/>
    </source>
</evidence>
<dbReference type="Pfam" id="PF13813">
    <property type="entry name" value="MBOAT_2"/>
    <property type="match status" value="1"/>
</dbReference>
<dbReference type="RefSeq" id="XP_007395004.1">
    <property type="nucleotide sequence ID" value="XM_007394942.1"/>
</dbReference>
<evidence type="ECO:0000259" key="9">
    <source>
        <dbReference type="Pfam" id="PF13813"/>
    </source>
</evidence>
<evidence type="ECO:0000256" key="7">
    <source>
        <dbReference type="ARBA" id="ARBA00023136"/>
    </source>
</evidence>
<keyword evidence="11" id="KW-1185">Reference proteome</keyword>
<evidence type="ECO:0000256" key="5">
    <source>
        <dbReference type="ARBA" id="ARBA00022692"/>
    </source>
</evidence>
<proteinExistence type="inferred from homology"/>
<comment type="subcellular location">
    <subcellularLocation>
        <location evidence="1">Membrane</location>
        <topology evidence="1">Multi-pass membrane protein</topology>
    </subcellularLocation>
</comment>
<dbReference type="OrthoDB" id="1077582at2759"/>
<keyword evidence="5 8" id="KW-0812">Transmembrane</keyword>
<dbReference type="InParanoid" id="K5W017"/>
<evidence type="ECO:0000256" key="6">
    <source>
        <dbReference type="ARBA" id="ARBA00022989"/>
    </source>
</evidence>
<evidence type="ECO:0000313" key="11">
    <source>
        <dbReference type="Proteomes" id="UP000008370"/>
    </source>
</evidence>
<dbReference type="PANTHER" id="PTHR31595">
    <property type="entry name" value="LONG-CHAIN-ALCOHOL O-FATTY-ACYLTRANSFERASE 3-RELATED"/>
    <property type="match status" value="1"/>
</dbReference>
<protein>
    <recommendedName>
        <fullName evidence="9">Wax synthase domain-containing protein</fullName>
    </recommendedName>
</protein>
<accession>K5W017</accession>
<dbReference type="GeneID" id="18907858"/>
<evidence type="ECO:0000256" key="3">
    <source>
        <dbReference type="ARBA" id="ARBA00007282"/>
    </source>
</evidence>
<dbReference type="PANTHER" id="PTHR31595:SF57">
    <property type="entry name" value="OS04G0481900 PROTEIN"/>
    <property type="match status" value="1"/>
</dbReference>
<keyword evidence="7 8" id="KW-0472">Membrane</keyword>
<dbReference type="AlphaFoldDB" id="K5W017"/>
<dbReference type="Proteomes" id="UP000008370">
    <property type="component" value="Unassembled WGS sequence"/>
</dbReference>
<comment type="pathway">
    <text evidence="2">Secondary metabolite biosynthesis.</text>
</comment>
<dbReference type="KEGG" id="pco:PHACADRAFT_119470"/>
<reference evidence="10 11" key="1">
    <citation type="journal article" date="2012" name="BMC Genomics">
        <title>Comparative genomics of the white-rot fungi, Phanerochaete carnosa and P. chrysosporium, to elucidate the genetic basis of the distinct wood types they colonize.</title>
        <authorList>
            <person name="Suzuki H."/>
            <person name="MacDonald J."/>
            <person name="Syed K."/>
            <person name="Salamov A."/>
            <person name="Hori C."/>
            <person name="Aerts A."/>
            <person name="Henrissat B."/>
            <person name="Wiebenga A."/>
            <person name="vanKuyk P.A."/>
            <person name="Barry K."/>
            <person name="Lindquist E."/>
            <person name="LaButti K."/>
            <person name="Lapidus A."/>
            <person name="Lucas S."/>
            <person name="Coutinho P."/>
            <person name="Gong Y."/>
            <person name="Samejima M."/>
            <person name="Mahadevan R."/>
            <person name="Abou-Zaid M."/>
            <person name="de Vries R.P."/>
            <person name="Igarashi K."/>
            <person name="Yadav J.S."/>
            <person name="Grigoriev I.V."/>
            <person name="Master E.R."/>
        </authorList>
    </citation>
    <scope>NUCLEOTIDE SEQUENCE [LARGE SCALE GENOMIC DNA]</scope>
    <source>
        <strain evidence="10 11">HHB-10118-sp</strain>
    </source>
</reference>